<reference evidence="1" key="1">
    <citation type="journal article" date="2021" name="Proc. Natl. Acad. Sci. U.S.A.">
        <title>A Catalog of Tens of Thousands of Viruses from Human Metagenomes Reveals Hidden Associations with Chronic Diseases.</title>
        <authorList>
            <person name="Tisza M.J."/>
            <person name="Buck C.B."/>
        </authorList>
    </citation>
    <scope>NUCLEOTIDE SEQUENCE</scope>
    <source>
        <strain evidence="1">CtdyF5</strain>
    </source>
</reference>
<organism evidence="1">
    <name type="scientific">Myoviridae sp. ctdyF5</name>
    <dbReference type="NCBI Taxonomy" id="2825144"/>
    <lineage>
        <taxon>Viruses</taxon>
        <taxon>Duplodnaviria</taxon>
        <taxon>Heunggongvirae</taxon>
        <taxon>Uroviricota</taxon>
        <taxon>Caudoviricetes</taxon>
    </lineage>
</organism>
<dbReference type="InterPro" id="IPR008767">
    <property type="entry name" value="Phage_SPP1_head-tail_adaptor"/>
</dbReference>
<dbReference type="NCBIfam" id="TIGR01563">
    <property type="entry name" value="gp16_SPP1"/>
    <property type="match status" value="1"/>
</dbReference>
<name>A0A8S5U7L4_9CAUD</name>
<dbReference type="EMBL" id="BK016029">
    <property type="protein sequence ID" value="DAF90429.1"/>
    <property type="molecule type" value="Genomic_DNA"/>
</dbReference>
<accession>A0A8S5U7L4</accession>
<dbReference type="Gene3D" id="2.40.10.270">
    <property type="entry name" value="Bacteriophage SPP1 head-tail adaptor protein"/>
    <property type="match status" value="1"/>
</dbReference>
<proteinExistence type="predicted"/>
<evidence type="ECO:0000313" key="1">
    <source>
        <dbReference type="EMBL" id="DAF90429.1"/>
    </source>
</evidence>
<sequence>MQAGRLRHRLTILNFTSTRDSTGQPVEEWEEGKTIWAEVLGISGREKLQSGAETAEATIRTWVRYRRDITAASRLKVLTGPFAGEILNVTGPPVPDAQRTRLEVLCKLGGEK</sequence>
<protein>
    <submittedName>
        <fullName evidence="1">Head tail adaptor</fullName>
    </submittedName>
</protein>
<dbReference type="Pfam" id="PF05521">
    <property type="entry name" value="Phage_HCP"/>
    <property type="match status" value="1"/>
</dbReference>
<dbReference type="InterPro" id="IPR038666">
    <property type="entry name" value="SSP1_head-tail_sf"/>
</dbReference>